<keyword evidence="1" id="KW-0175">Coiled coil</keyword>
<sequence length="484" mass="53666">MLFSFMIHLVRLPLTIFRHLKALVPSSQDAPAELEFERKLFASETALKTKDQQLRNSAQERDVIAEKLRELERKLKKAQEEGEGKTNRIRDLDSQLLAANTSYRSSQRELESTRAIVAQHEVTIGQLTTHFEAIRNTHAHTKALLETRTRELAAAQVFLDKEESFTEKEIIDQVRELNYEISQVAVTLADSLEAEALEPIQRNEEQNPGGESEGQETVGEHEQNAVKVEGQGQRSQAREEEVSTAIEDITMQLGPSIAGLLQVVDHTEDPLLLEIVFQSYIANYAQGVTTRWHFGADTSVDEALGAILTALEEDEPAAISGRWRTLTRRYAQKAFPSEPLMVDPFVHEIARFIASCLLGAGSGRDRATVEATVLERAGEGIREVISLSLKLNKAVGEGITSSMISPIVIEGGEAFDIGSMEESYSDNNGEPNGEMMAAPVVMCTTSIGLRKRVQKANGRRETTILLKPQVALETVIIALPKREK</sequence>
<feature type="chain" id="PRO_5020524560" evidence="3">
    <location>
        <begin position="23"/>
        <end position="484"/>
    </location>
</feature>
<evidence type="ECO:0000313" key="4">
    <source>
        <dbReference type="EMBL" id="THH07992.1"/>
    </source>
</evidence>
<feature type="signal peptide" evidence="3">
    <location>
        <begin position="1"/>
        <end position="22"/>
    </location>
</feature>
<accession>A0A4S4L8P4</accession>
<protein>
    <submittedName>
        <fullName evidence="4">Uncharacterized protein</fullName>
    </submittedName>
</protein>
<proteinExistence type="predicted"/>
<evidence type="ECO:0000256" key="1">
    <source>
        <dbReference type="SAM" id="Coils"/>
    </source>
</evidence>
<feature type="coiled-coil region" evidence="1">
    <location>
        <begin position="54"/>
        <end position="95"/>
    </location>
</feature>
<dbReference type="OrthoDB" id="3222645at2759"/>
<evidence type="ECO:0000313" key="5">
    <source>
        <dbReference type="Proteomes" id="UP000310158"/>
    </source>
</evidence>
<comment type="caution">
    <text evidence="4">The sequence shown here is derived from an EMBL/GenBank/DDBJ whole genome shotgun (WGS) entry which is preliminary data.</text>
</comment>
<name>A0A4S4L8P4_9AGAM</name>
<evidence type="ECO:0000256" key="3">
    <source>
        <dbReference type="SAM" id="SignalP"/>
    </source>
</evidence>
<keyword evidence="3" id="KW-0732">Signal</keyword>
<reference evidence="4 5" key="1">
    <citation type="submission" date="2019-02" db="EMBL/GenBank/DDBJ databases">
        <title>Genome sequencing of the rare red list fungi Bondarzewia mesenterica.</title>
        <authorList>
            <person name="Buettner E."/>
            <person name="Kellner H."/>
        </authorList>
    </citation>
    <scope>NUCLEOTIDE SEQUENCE [LARGE SCALE GENOMIC DNA]</scope>
    <source>
        <strain evidence="4 5">DSM 108281</strain>
    </source>
</reference>
<organism evidence="4 5">
    <name type="scientific">Bondarzewia mesenterica</name>
    <dbReference type="NCBI Taxonomy" id="1095465"/>
    <lineage>
        <taxon>Eukaryota</taxon>
        <taxon>Fungi</taxon>
        <taxon>Dikarya</taxon>
        <taxon>Basidiomycota</taxon>
        <taxon>Agaricomycotina</taxon>
        <taxon>Agaricomycetes</taxon>
        <taxon>Russulales</taxon>
        <taxon>Bondarzewiaceae</taxon>
        <taxon>Bondarzewia</taxon>
    </lineage>
</organism>
<feature type="region of interest" description="Disordered" evidence="2">
    <location>
        <begin position="198"/>
        <end position="220"/>
    </location>
</feature>
<dbReference type="AlphaFoldDB" id="A0A4S4L8P4"/>
<gene>
    <name evidence="4" type="ORF">EW146_g9134</name>
</gene>
<dbReference type="Proteomes" id="UP000310158">
    <property type="component" value="Unassembled WGS sequence"/>
</dbReference>
<keyword evidence="5" id="KW-1185">Reference proteome</keyword>
<dbReference type="EMBL" id="SGPL01000732">
    <property type="protein sequence ID" value="THH07992.1"/>
    <property type="molecule type" value="Genomic_DNA"/>
</dbReference>
<evidence type="ECO:0000256" key="2">
    <source>
        <dbReference type="SAM" id="MobiDB-lite"/>
    </source>
</evidence>